<reference evidence="3 4" key="1">
    <citation type="submission" date="2024-08" db="EMBL/GenBank/DDBJ databases">
        <title>Insights into the chromosomal genome structure of Flemingia macrophylla.</title>
        <authorList>
            <person name="Ding Y."/>
            <person name="Zhao Y."/>
            <person name="Bi W."/>
            <person name="Wu M."/>
            <person name="Zhao G."/>
            <person name="Gong Y."/>
            <person name="Li W."/>
            <person name="Zhang P."/>
        </authorList>
    </citation>
    <scope>NUCLEOTIDE SEQUENCE [LARGE SCALE GENOMIC DNA]</scope>
    <source>
        <strain evidence="3">DYQJB</strain>
        <tissue evidence="3">Leaf</tissue>
    </source>
</reference>
<organism evidence="3 4">
    <name type="scientific">Flemingia macrophylla</name>
    <dbReference type="NCBI Taxonomy" id="520843"/>
    <lineage>
        <taxon>Eukaryota</taxon>
        <taxon>Viridiplantae</taxon>
        <taxon>Streptophyta</taxon>
        <taxon>Embryophyta</taxon>
        <taxon>Tracheophyta</taxon>
        <taxon>Spermatophyta</taxon>
        <taxon>Magnoliopsida</taxon>
        <taxon>eudicotyledons</taxon>
        <taxon>Gunneridae</taxon>
        <taxon>Pentapetalae</taxon>
        <taxon>rosids</taxon>
        <taxon>fabids</taxon>
        <taxon>Fabales</taxon>
        <taxon>Fabaceae</taxon>
        <taxon>Papilionoideae</taxon>
        <taxon>50 kb inversion clade</taxon>
        <taxon>NPAAA clade</taxon>
        <taxon>indigoferoid/millettioid clade</taxon>
        <taxon>Phaseoleae</taxon>
        <taxon>Flemingia</taxon>
    </lineage>
</organism>
<feature type="compositionally biased region" description="Polar residues" evidence="2">
    <location>
        <begin position="41"/>
        <end position="71"/>
    </location>
</feature>
<comment type="caution">
    <text evidence="3">The sequence shown here is derived from an EMBL/GenBank/DDBJ whole genome shotgun (WGS) entry which is preliminary data.</text>
</comment>
<sequence length="625" mass="68727">MEYDKRRRKNQKKKNKQNMNVENGVGETANLVSNGKDEHTNLSVTANEQSSNVDSNGVVGETSTMGQNLVNNGKDEPSRLSRVTDDQSMNVDQNGAVEARNSDPNLVISGKNENIPPEFADGQRVNMDSNGHLPNGKECATSEETIQKLKEENDILIQKETLSKETIRKLKAENDMHVQKEVLMEETIRKLTEQNDMHMQKEIASEETILKLKEKHEMHVQNEAISEDTIRKLKEENDMHMQKEVTLEEIISNLRTDNELQTQKQVGLETRIAQLQSENNSLLQKEAALVEKTNQLLNEKAVLSQKGESLEQKIYLLESDLSSFVEKEVSFPSPSILFGGSNAHHTALCAPQNSTKETISNLNGNIAVLQAQVAELEESRNKVMLENQQLREKVSSIQSTVQNLGNSNTSSCSRNASEKDLASENEDLKSQIEAAFTLVEKLMAENAELVEKVTELCVSVDLQSAEIGHSEVTGVDGTTEFAKSTGIAIPIPESADGMTELVKPTGVAIPVPESAESASVSSQELNSFEDILARENGNYIGTKHVVGLISRSSLVSDDAGEIVQIPLDDNEVEDMESQDAKNVEIDPVPITDAPLIGAPFRFISFVANYVSGADLVDQSSSNTGR</sequence>
<evidence type="ECO:0000313" key="4">
    <source>
        <dbReference type="Proteomes" id="UP001603857"/>
    </source>
</evidence>
<feature type="region of interest" description="Disordered" evidence="2">
    <location>
        <begin position="1"/>
        <end position="81"/>
    </location>
</feature>
<feature type="compositionally biased region" description="Polar residues" evidence="2">
    <location>
        <begin position="402"/>
        <end position="415"/>
    </location>
</feature>
<dbReference type="Proteomes" id="UP001603857">
    <property type="component" value="Unassembled WGS sequence"/>
</dbReference>
<evidence type="ECO:0000256" key="1">
    <source>
        <dbReference type="SAM" id="Coils"/>
    </source>
</evidence>
<dbReference type="EMBL" id="JBGMDY010000006">
    <property type="protein sequence ID" value="KAL2330507.1"/>
    <property type="molecule type" value="Genomic_DNA"/>
</dbReference>
<proteinExistence type="predicted"/>
<dbReference type="Gene3D" id="1.10.287.1490">
    <property type="match status" value="1"/>
</dbReference>
<gene>
    <name evidence="3" type="ORF">Fmac_018088</name>
</gene>
<feature type="compositionally biased region" description="Basic residues" evidence="2">
    <location>
        <begin position="1"/>
        <end position="16"/>
    </location>
</feature>
<name>A0ABD1M3Y8_9FABA</name>
<feature type="coiled-coil region" evidence="1">
    <location>
        <begin position="359"/>
        <end position="393"/>
    </location>
</feature>
<protein>
    <submittedName>
        <fullName evidence="3">Uncharacterized protein</fullName>
    </submittedName>
</protein>
<feature type="coiled-coil region" evidence="1">
    <location>
        <begin position="265"/>
        <end position="300"/>
    </location>
</feature>
<accession>A0ABD1M3Y8</accession>
<feature type="region of interest" description="Disordered" evidence="2">
    <location>
        <begin position="402"/>
        <end position="424"/>
    </location>
</feature>
<feature type="coiled-coil region" evidence="1">
    <location>
        <begin position="425"/>
        <end position="452"/>
    </location>
</feature>
<dbReference type="AlphaFoldDB" id="A0ABD1M3Y8"/>
<evidence type="ECO:0000256" key="2">
    <source>
        <dbReference type="SAM" id="MobiDB-lite"/>
    </source>
</evidence>
<keyword evidence="1" id="KW-0175">Coiled coil</keyword>
<keyword evidence="4" id="KW-1185">Reference proteome</keyword>
<evidence type="ECO:0000313" key="3">
    <source>
        <dbReference type="EMBL" id="KAL2330507.1"/>
    </source>
</evidence>